<dbReference type="Proteomes" id="UP000030689">
    <property type="component" value="Unassembled WGS sequence"/>
</dbReference>
<evidence type="ECO:0000256" key="4">
    <source>
        <dbReference type="ARBA" id="ARBA00023015"/>
    </source>
</evidence>
<protein>
    <recommendedName>
        <fullName evidence="9">PHD-type domain-containing protein</fullName>
    </recommendedName>
</protein>
<dbReference type="KEGG" id="eus:EUTSA_v10026928mg"/>
<gene>
    <name evidence="7" type="ORF">EUTSA_v10026928mg</name>
</gene>
<feature type="compositionally biased region" description="Basic and acidic residues" evidence="6">
    <location>
        <begin position="162"/>
        <end position="171"/>
    </location>
</feature>
<dbReference type="PANTHER" id="PTHR33304">
    <property type="match status" value="1"/>
</dbReference>
<feature type="compositionally biased region" description="Low complexity" evidence="6">
    <location>
        <begin position="76"/>
        <end position="86"/>
    </location>
</feature>
<evidence type="ECO:0000313" key="7">
    <source>
        <dbReference type="EMBL" id="ESQ55634.1"/>
    </source>
</evidence>
<evidence type="ECO:0000256" key="3">
    <source>
        <dbReference type="ARBA" id="ARBA00022833"/>
    </source>
</evidence>
<dbReference type="AlphaFoldDB" id="V4MGH6"/>
<accession>V4MGH6</accession>
<dbReference type="PANTHER" id="PTHR33304:SF36">
    <property type="entry name" value="GB|AAF26970.1-RELATED"/>
    <property type="match status" value="1"/>
</dbReference>
<feature type="region of interest" description="Disordered" evidence="6">
    <location>
        <begin position="162"/>
        <end position="192"/>
    </location>
</feature>
<evidence type="ECO:0000256" key="1">
    <source>
        <dbReference type="ARBA" id="ARBA00022723"/>
    </source>
</evidence>
<name>V4MGH6_EUTSA</name>
<sequence>MAFAFKYRLSSSSLLHTFEFNRSFSGSQQQYFSLKKKTPTMASSTHEDAQIVVPKEIPPVSPPKNTSDSNKYDIAESSSSTKTPLSKTEEQMKSAMQPEIHLEEEEYVNICDTCGDQGFEKSLITCSICKIGAEHIYCMLPVKIKKRPLEWSCYDCTEDGNGMRKGEETSSKKKKGNMEEPTSSKDQLNLLNTQSLSKPVRVALNIDLNAYPDDIDLNAEPSSGERKTESCIDTLKMSDIAPSQRQTGLLNTQGHSKGVGLGLNKDPNLDLDLNKDPNADPNIDVNVDPNPNVDPNIDMNTDLTLSLP</sequence>
<feature type="region of interest" description="Disordered" evidence="6">
    <location>
        <begin position="38"/>
        <end position="91"/>
    </location>
</feature>
<organism evidence="7 8">
    <name type="scientific">Eutrema salsugineum</name>
    <name type="common">Saltwater cress</name>
    <name type="synonym">Sisymbrium salsugineum</name>
    <dbReference type="NCBI Taxonomy" id="72664"/>
    <lineage>
        <taxon>Eukaryota</taxon>
        <taxon>Viridiplantae</taxon>
        <taxon>Streptophyta</taxon>
        <taxon>Embryophyta</taxon>
        <taxon>Tracheophyta</taxon>
        <taxon>Spermatophyta</taxon>
        <taxon>Magnoliopsida</taxon>
        <taxon>eudicotyledons</taxon>
        <taxon>Gunneridae</taxon>
        <taxon>Pentapetalae</taxon>
        <taxon>rosids</taxon>
        <taxon>malvids</taxon>
        <taxon>Brassicales</taxon>
        <taxon>Brassicaceae</taxon>
        <taxon>Eutremeae</taxon>
        <taxon>Eutrema</taxon>
    </lineage>
</organism>
<evidence type="ECO:0000256" key="6">
    <source>
        <dbReference type="SAM" id="MobiDB-lite"/>
    </source>
</evidence>
<dbReference type="GO" id="GO:0140566">
    <property type="term" value="F:histone reader activity"/>
    <property type="evidence" value="ECO:0007669"/>
    <property type="project" value="InterPro"/>
</dbReference>
<feature type="compositionally biased region" description="Low complexity" evidence="6">
    <location>
        <begin position="279"/>
        <end position="298"/>
    </location>
</feature>
<dbReference type="InterPro" id="IPR049914">
    <property type="entry name" value="PHD1-3/5-6"/>
</dbReference>
<dbReference type="Gene3D" id="3.30.40.10">
    <property type="entry name" value="Zinc/RING finger domain, C3HC4 (zinc finger)"/>
    <property type="match status" value="1"/>
</dbReference>
<dbReference type="GO" id="GO:0008270">
    <property type="term" value="F:zinc ion binding"/>
    <property type="evidence" value="ECO:0007669"/>
    <property type="project" value="UniProtKB-KW"/>
</dbReference>
<dbReference type="Gramene" id="ESQ55634">
    <property type="protein sequence ID" value="ESQ55634"/>
    <property type="gene ID" value="EUTSA_v10026928mg"/>
</dbReference>
<keyword evidence="2" id="KW-0863">Zinc-finger</keyword>
<dbReference type="InterPro" id="IPR011011">
    <property type="entry name" value="Znf_FYVE_PHD"/>
</dbReference>
<dbReference type="STRING" id="72664.V4MGH6"/>
<dbReference type="GO" id="GO:0034244">
    <property type="term" value="P:negative regulation of transcription elongation by RNA polymerase II"/>
    <property type="evidence" value="ECO:0007669"/>
    <property type="project" value="InterPro"/>
</dbReference>
<evidence type="ECO:0008006" key="9">
    <source>
        <dbReference type="Google" id="ProtNLM"/>
    </source>
</evidence>
<dbReference type="SUPFAM" id="SSF57903">
    <property type="entry name" value="FYVE/PHD zinc finger"/>
    <property type="match status" value="1"/>
</dbReference>
<feature type="compositionally biased region" description="Polar residues" evidence="6">
    <location>
        <begin position="299"/>
        <end position="308"/>
    </location>
</feature>
<dbReference type="OMA" id="NTTHICK"/>
<evidence type="ECO:0000256" key="2">
    <source>
        <dbReference type="ARBA" id="ARBA00022771"/>
    </source>
</evidence>
<feature type="compositionally biased region" description="Polar residues" evidence="6">
    <location>
        <begin position="180"/>
        <end position="192"/>
    </location>
</feature>
<feature type="region of interest" description="Disordered" evidence="6">
    <location>
        <begin position="275"/>
        <end position="308"/>
    </location>
</feature>
<evidence type="ECO:0000256" key="5">
    <source>
        <dbReference type="ARBA" id="ARBA00023163"/>
    </source>
</evidence>
<reference evidence="7 8" key="1">
    <citation type="journal article" date="2013" name="Front. Plant Sci.">
        <title>The Reference Genome of the Halophytic Plant Eutrema salsugineum.</title>
        <authorList>
            <person name="Yang R."/>
            <person name="Jarvis D.E."/>
            <person name="Chen H."/>
            <person name="Beilstein M.A."/>
            <person name="Grimwood J."/>
            <person name="Jenkins J."/>
            <person name="Shu S."/>
            <person name="Prochnik S."/>
            <person name="Xin M."/>
            <person name="Ma C."/>
            <person name="Schmutz J."/>
            <person name="Wing R.A."/>
            <person name="Mitchell-Olds T."/>
            <person name="Schumaker K.S."/>
            <person name="Wang X."/>
        </authorList>
    </citation>
    <scope>NUCLEOTIDE SEQUENCE [LARGE SCALE GENOMIC DNA]</scope>
</reference>
<dbReference type="EMBL" id="KI517384">
    <property type="protein sequence ID" value="ESQ55634.1"/>
    <property type="molecule type" value="Genomic_DNA"/>
</dbReference>
<dbReference type="InterPro" id="IPR013083">
    <property type="entry name" value="Znf_RING/FYVE/PHD"/>
</dbReference>
<proteinExistence type="predicted"/>
<evidence type="ECO:0000313" key="8">
    <source>
        <dbReference type="Proteomes" id="UP000030689"/>
    </source>
</evidence>
<keyword evidence="3" id="KW-0862">Zinc</keyword>
<keyword evidence="1" id="KW-0479">Metal-binding</keyword>
<keyword evidence="8" id="KW-1185">Reference proteome</keyword>
<keyword evidence="5" id="KW-0804">Transcription</keyword>
<keyword evidence="4" id="KW-0805">Transcription regulation</keyword>